<dbReference type="EMBL" id="OE188305">
    <property type="protein sequence ID" value="CAD7578670.1"/>
    <property type="molecule type" value="Genomic_DNA"/>
</dbReference>
<gene>
    <name evidence="2" type="ORF">TCMB3V08_LOCUS11207</name>
</gene>
<name>A0A7R9PD16_TIMCA</name>
<organism evidence="2">
    <name type="scientific">Timema californicum</name>
    <name type="common">California timema</name>
    <name type="synonym">Walking stick</name>
    <dbReference type="NCBI Taxonomy" id="61474"/>
    <lineage>
        <taxon>Eukaryota</taxon>
        <taxon>Metazoa</taxon>
        <taxon>Ecdysozoa</taxon>
        <taxon>Arthropoda</taxon>
        <taxon>Hexapoda</taxon>
        <taxon>Insecta</taxon>
        <taxon>Pterygota</taxon>
        <taxon>Neoptera</taxon>
        <taxon>Polyneoptera</taxon>
        <taxon>Phasmatodea</taxon>
        <taxon>Timematodea</taxon>
        <taxon>Timematoidea</taxon>
        <taxon>Timematidae</taxon>
        <taxon>Timema</taxon>
    </lineage>
</organism>
<reference evidence="2" key="1">
    <citation type="submission" date="2020-11" db="EMBL/GenBank/DDBJ databases">
        <authorList>
            <person name="Tran Van P."/>
        </authorList>
    </citation>
    <scope>NUCLEOTIDE SEQUENCE</scope>
</reference>
<accession>A0A7R9PD16</accession>
<proteinExistence type="predicted"/>
<feature type="compositionally biased region" description="Basic residues" evidence="1">
    <location>
        <begin position="147"/>
        <end position="156"/>
    </location>
</feature>
<feature type="region of interest" description="Disordered" evidence="1">
    <location>
        <begin position="131"/>
        <end position="156"/>
    </location>
</feature>
<evidence type="ECO:0000256" key="1">
    <source>
        <dbReference type="SAM" id="MobiDB-lite"/>
    </source>
</evidence>
<dbReference type="AlphaFoldDB" id="A0A7R9PD16"/>
<sequence>MVFNYITSSNKEPLIPYSKKEPSGHGVLGVVLTAALPRRILSDFLITLVFLKSLRLVILVQETMFFLYPYDIASIRSLELQINLQDMSDEQGRKCQQQRGMRMTVDGVTAISGYGLRQTWLRTTDVVSQQKAAPLEPPSRGPALMMKRLKKEKKYR</sequence>
<protein>
    <submittedName>
        <fullName evidence="2">(California timema) hypothetical protein</fullName>
    </submittedName>
</protein>
<evidence type="ECO:0000313" key="2">
    <source>
        <dbReference type="EMBL" id="CAD7578670.1"/>
    </source>
</evidence>